<protein>
    <submittedName>
        <fullName evidence="2">Uncharacterized protein</fullName>
    </submittedName>
</protein>
<evidence type="ECO:0000313" key="3">
    <source>
        <dbReference type="Proteomes" id="UP000729402"/>
    </source>
</evidence>
<evidence type="ECO:0000256" key="1">
    <source>
        <dbReference type="SAM" id="MobiDB-lite"/>
    </source>
</evidence>
<feature type="region of interest" description="Disordered" evidence="1">
    <location>
        <begin position="1"/>
        <end position="70"/>
    </location>
</feature>
<accession>A0A8J5W9M0</accession>
<dbReference type="Proteomes" id="UP000729402">
    <property type="component" value="Unassembled WGS sequence"/>
</dbReference>
<evidence type="ECO:0000313" key="2">
    <source>
        <dbReference type="EMBL" id="KAG8085516.1"/>
    </source>
</evidence>
<dbReference type="AlphaFoldDB" id="A0A8J5W9M0"/>
<name>A0A8J5W9M0_ZIZPA</name>
<reference evidence="2" key="1">
    <citation type="journal article" date="2021" name="bioRxiv">
        <title>Whole Genome Assembly and Annotation of Northern Wild Rice, Zizania palustris L., Supports a Whole Genome Duplication in the Zizania Genus.</title>
        <authorList>
            <person name="Haas M."/>
            <person name="Kono T."/>
            <person name="Macchietto M."/>
            <person name="Millas R."/>
            <person name="McGilp L."/>
            <person name="Shao M."/>
            <person name="Duquette J."/>
            <person name="Hirsch C.N."/>
            <person name="Kimball J."/>
        </authorList>
    </citation>
    <scope>NUCLEOTIDE SEQUENCE</scope>
    <source>
        <tissue evidence="2">Fresh leaf tissue</tissue>
    </source>
</reference>
<organism evidence="2 3">
    <name type="scientific">Zizania palustris</name>
    <name type="common">Northern wild rice</name>
    <dbReference type="NCBI Taxonomy" id="103762"/>
    <lineage>
        <taxon>Eukaryota</taxon>
        <taxon>Viridiplantae</taxon>
        <taxon>Streptophyta</taxon>
        <taxon>Embryophyta</taxon>
        <taxon>Tracheophyta</taxon>
        <taxon>Spermatophyta</taxon>
        <taxon>Magnoliopsida</taxon>
        <taxon>Liliopsida</taxon>
        <taxon>Poales</taxon>
        <taxon>Poaceae</taxon>
        <taxon>BOP clade</taxon>
        <taxon>Oryzoideae</taxon>
        <taxon>Oryzeae</taxon>
        <taxon>Zizaniinae</taxon>
        <taxon>Zizania</taxon>
    </lineage>
</organism>
<dbReference type="EMBL" id="JAAALK010000082">
    <property type="protein sequence ID" value="KAG8085516.1"/>
    <property type="molecule type" value="Genomic_DNA"/>
</dbReference>
<proteinExistence type="predicted"/>
<keyword evidence="3" id="KW-1185">Reference proteome</keyword>
<reference evidence="2" key="2">
    <citation type="submission" date="2021-02" db="EMBL/GenBank/DDBJ databases">
        <authorList>
            <person name="Kimball J.A."/>
            <person name="Haas M.W."/>
            <person name="Macchietto M."/>
            <person name="Kono T."/>
            <person name="Duquette J."/>
            <person name="Shao M."/>
        </authorList>
    </citation>
    <scope>NUCLEOTIDE SEQUENCE</scope>
    <source>
        <tissue evidence="2">Fresh leaf tissue</tissue>
    </source>
</reference>
<feature type="compositionally biased region" description="Basic residues" evidence="1">
    <location>
        <begin position="40"/>
        <end position="56"/>
    </location>
</feature>
<gene>
    <name evidence="2" type="ORF">GUJ93_ZPchr0010g8741</name>
</gene>
<sequence length="70" mass="7581">MGRPPVMDPWTRRTAPSCTRPKARGPRAAVMSPTGATRAVHTRHPSAGTRPRRAAPRRTAPQAAFHGHAH</sequence>
<comment type="caution">
    <text evidence="2">The sequence shown here is derived from an EMBL/GenBank/DDBJ whole genome shotgun (WGS) entry which is preliminary data.</text>
</comment>